<organism evidence="3 4">
    <name type="scientific">Streptomyces roseicoloratus</name>
    <dbReference type="NCBI Taxonomy" id="2508722"/>
    <lineage>
        <taxon>Bacteria</taxon>
        <taxon>Bacillati</taxon>
        <taxon>Actinomycetota</taxon>
        <taxon>Actinomycetes</taxon>
        <taxon>Kitasatosporales</taxon>
        <taxon>Streptomycetaceae</taxon>
        <taxon>Streptomyces</taxon>
    </lineage>
</organism>
<feature type="transmembrane region" description="Helical" evidence="2">
    <location>
        <begin position="67"/>
        <end position="86"/>
    </location>
</feature>
<gene>
    <name evidence="3" type="ORF">RGF97_17040</name>
</gene>
<evidence type="ECO:0008006" key="5">
    <source>
        <dbReference type="Google" id="ProtNLM"/>
    </source>
</evidence>
<evidence type="ECO:0000256" key="2">
    <source>
        <dbReference type="SAM" id="Phobius"/>
    </source>
</evidence>
<protein>
    <recommendedName>
        <fullName evidence="5">Aromatic ring-opening dioxygenase LigA</fullName>
    </recommendedName>
</protein>
<keyword evidence="2" id="KW-0472">Membrane</keyword>
<evidence type="ECO:0000313" key="3">
    <source>
        <dbReference type="EMBL" id="WMX46201.1"/>
    </source>
</evidence>
<feature type="compositionally biased region" description="Pro residues" evidence="1">
    <location>
        <begin position="470"/>
        <end position="480"/>
    </location>
</feature>
<keyword evidence="2" id="KW-1133">Transmembrane helix</keyword>
<dbReference type="RefSeq" id="WP_309548840.1">
    <property type="nucleotide sequence ID" value="NZ_CP133762.1"/>
</dbReference>
<evidence type="ECO:0000256" key="1">
    <source>
        <dbReference type="SAM" id="MobiDB-lite"/>
    </source>
</evidence>
<name>A0ABY9RXH0_9ACTN</name>
<feature type="transmembrane region" description="Helical" evidence="2">
    <location>
        <begin position="430"/>
        <end position="451"/>
    </location>
</feature>
<feature type="transmembrane region" description="Helical" evidence="2">
    <location>
        <begin position="407"/>
        <end position="424"/>
    </location>
</feature>
<feature type="transmembrane region" description="Helical" evidence="2">
    <location>
        <begin position="267"/>
        <end position="286"/>
    </location>
</feature>
<sequence length="480" mass="50243">MSSQQEPPAEGRKPARPAGGPADGPARDPAETPADGPDPTHGPDPTRGPDPTGGSSAVRWARRVSSAVLLVLTCILVPVALLTVWVHDIALDTDRYVQTVAPLASDPDIEAAAVARITHAADVRVDGGQVMADVSDWLKKEGLPPRAADAVRKLGPQLDSAVDGAVRKIATRFVESDRFENVWTTANRAAHNAVVHALTGQGRGAVGVDGGTVTLDIGEAVDRVKEDLVNAGVGPADKIPDVDKQMVLFQSDQLGKVRGLAHALDVVGNWFPVIVVAIGAAGVLLAHRRRRALARTALGAAFACLVVVIGLVVARRYYLDHLPSQVQSKAAAASVFDTLLHFLRVALRTAIVLGLVVALGAYLIGPGWLPVAVRGAAERTADSAAAWGYDHHVRTGRAGVWTETNRRWITLGALLVVALLFALWNHPTALTILLLVLILLAVLAVIALLAATGRATTDAERPARHVAGSGPPPTPPEGAV</sequence>
<feature type="transmembrane region" description="Helical" evidence="2">
    <location>
        <begin position="345"/>
        <end position="364"/>
    </location>
</feature>
<proteinExistence type="predicted"/>
<feature type="region of interest" description="Disordered" evidence="1">
    <location>
        <begin position="1"/>
        <end position="57"/>
    </location>
</feature>
<accession>A0ABY9RXH0</accession>
<dbReference type="EMBL" id="CP133762">
    <property type="protein sequence ID" value="WMX46201.1"/>
    <property type="molecule type" value="Genomic_DNA"/>
</dbReference>
<keyword evidence="4" id="KW-1185">Reference proteome</keyword>
<feature type="transmembrane region" description="Helical" evidence="2">
    <location>
        <begin position="298"/>
        <end position="318"/>
    </location>
</feature>
<reference evidence="3 4" key="1">
    <citation type="submission" date="2023-09" db="EMBL/GenBank/DDBJ databases">
        <title>Complete genome of Streptomyces roseicoloratus T14.</title>
        <authorList>
            <person name="Bashizi T."/>
            <person name="Kim M.-J."/>
            <person name="Lee G."/>
            <person name="Tagele S.B."/>
            <person name="Shin J.-H."/>
        </authorList>
    </citation>
    <scope>NUCLEOTIDE SEQUENCE [LARGE SCALE GENOMIC DNA]</scope>
    <source>
        <strain evidence="3 4">T14</strain>
    </source>
</reference>
<evidence type="ECO:0000313" key="4">
    <source>
        <dbReference type="Proteomes" id="UP001250858"/>
    </source>
</evidence>
<feature type="region of interest" description="Disordered" evidence="1">
    <location>
        <begin position="460"/>
        <end position="480"/>
    </location>
</feature>
<keyword evidence="2" id="KW-0812">Transmembrane</keyword>
<dbReference type="Proteomes" id="UP001250858">
    <property type="component" value="Chromosome"/>
</dbReference>